<dbReference type="OrthoDB" id="4544213at2"/>
<accession>A0A2W2E1F3</accession>
<reference evidence="2 3" key="1">
    <citation type="submission" date="2018-01" db="EMBL/GenBank/DDBJ databases">
        <title>Draft genome sequence of Nonomuraea sp. KC333.</title>
        <authorList>
            <person name="Sahin N."/>
            <person name="Saygin H."/>
            <person name="Ay H."/>
        </authorList>
    </citation>
    <scope>NUCLEOTIDE SEQUENCE [LARGE SCALE GENOMIC DNA]</scope>
    <source>
        <strain evidence="2 3">KC333</strain>
    </source>
</reference>
<proteinExistence type="predicted"/>
<evidence type="ECO:0000256" key="1">
    <source>
        <dbReference type="SAM" id="Phobius"/>
    </source>
</evidence>
<feature type="transmembrane region" description="Helical" evidence="1">
    <location>
        <begin position="62"/>
        <end position="93"/>
    </location>
</feature>
<keyword evidence="1" id="KW-1133">Transmembrane helix</keyword>
<keyword evidence="3" id="KW-1185">Reference proteome</keyword>
<dbReference type="RefSeq" id="WP_111180636.1">
    <property type="nucleotide sequence ID" value="NZ_POUD01000083.1"/>
</dbReference>
<dbReference type="EMBL" id="POUD01000083">
    <property type="protein sequence ID" value="PZG16503.1"/>
    <property type="molecule type" value="Genomic_DNA"/>
</dbReference>
<gene>
    <name evidence="2" type="ORF">C1J01_20665</name>
</gene>
<name>A0A2W2E1F3_9ACTN</name>
<dbReference type="AlphaFoldDB" id="A0A2W2E1F3"/>
<dbReference type="Proteomes" id="UP000249304">
    <property type="component" value="Unassembled WGS sequence"/>
</dbReference>
<dbReference type="SUPFAM" id="SSF103473">
    <property type="entry name" value="MFS general substrate transporter"/>
    <property type="match status" value="1"/>
</dbReference>
<organism evidence="2 3">
    <name type="scientific">Nonomuraea aridisoli</name>
    <dbReference type="NCBI Taxonomy" id="2070368"/>
    <lineage>
        <taxon>Bacteria</taxon>
        <taxon>Bacillati</taxon>
        <taxon>Actinomycetota</taxon>
        <taxon>Actinomycetes</taxon>
        <taxon>Streptosporangiales</taxon>
        <taxon>Streptosporangiaceae</taxon>
        <taxon>Nonomuraea</taxon>
    </lineage>
</organism>
<sequence length="114" mass="11619">MPGRLLVIVESWTTAAVVLAMAFARVAWMVGALLALMMFLIADALVGRVSSAIDFGIGSLRWLGPLAAGFLASALGSATAIVIVAGVMAVIAVSMHVADGLRVLDQPIDEVAAG</sequence>
<dbReference type="InterPro" id="IPR036259">
    <property type="entry name" value="MFS_trans_sf"/>
</dbReference>
<feature type="transmembrane region" description="Helical" evidence="1">
    <location>
        <begin position="12"/>
        <end position="42"/>
    </location>
</feature>
<comment type="caution">
    <text evidence="2">The sequence shown here is derived from an EMBL/GenBank/DDBJ whole genome shotgun (WGS) entry which is preliminary data.</text>
</comment>
<evidence type="ECO:0000313" key="3">
    <source>
        <dbReference type="Proteomes" id="UP000249304"/>
    </source>
</evidence>
<keyword evidence="1" id="KW-0812">Transmembrane</keyword>
<evidence type="ECO:0000313" key="2">
    <source>
        <dbReference type="EMBL" id="PZG16503.1"/>
    </source>
</evidence>
<protein>
    <submittedName>
        <fullName evidence="2">Uncharacterized protein</fullName>
    </submittedName>
</protein>
<keyword evidence="1" id="KW-0472">Membrane</keyword>